<dbReference type="Pfam" id="PF05016">
    <property type="entry name" value="ParE_toxin"/>
    <property type="match status" value="1"/>
</dbReference>
<evidence type="ECO:0000313" key="3">
    <source>
        <dbReference type="EMBL" id="SHE95179.1"/>
    </source>
</evidence>
<dbReference type="InterPro" id="IPR007712">
    <property type="entry name" value="RelE/ParE_toxin"/>
</dbReference>
<dbReference type="InterPro" id="IPR051803">
    <property type="entry name" value="TA_system_RelE-like_toxin"/>
</dbReference>
<reference evidence="4" key="1">
    <citation type="submission" date="2016-11" db="EMBL/GenBank/DDBJ databases">
        <authorList>
            <person name="Varghese N."/>
            <person name="Submissions S."/>
        </authorList>
    </citation>
    <scope>NUCLEOTIDE SEQUENCE [LARGE SCALE GENOMIC DNA]</scope>
    <source>
        <strain evidence="4">CGMCC 1.7063</strain>
    </source>
</reference>
<dbReference type="AlphaFoldDB" id="A0A1M4XNV2"/>
<dbReference type="EMBL" id="FQVA01000001">
    <property type="protein sequence ID" value="SHE95179.1"/>
    <property type="molecule type" value="Genomic_DNA"/>
</dbReference>
<dbReference type="RefSeq" id="WP_073272325.1">
    <property type="nucleotide sequence ID" value="NZ_FQVA01000001.1"/>
</dbReference>
<comment type="similarity">
    <text evidence="1">Belongs to the RelE toxin family.</text>
</comment>
<sequence length="96" mass="11217">MPREIAWLPDAVTDLHRLKEFIRQENPQAAQRAANRIKEAMQILKLNPEAGRPVEEAMPFRDLIIPFGNGNYVLRYREDGHRLIIVRIGHSREQSF</sequence>
<gene>
    <name evidence="3" type="ORF">SAMN04487965_1018</name>
</gene>
<dbReference type="PANTHER" id="PTHR33755:SF7">
    <property type="entry name" value="TOXIN MODULE OF TOXIN-ANTITOXIN SYSTEM RELE_STBE FAMILY"/>
    <property type="match status" value="1"/>
</dbReference>
<evidence type="ECO:0000256" key="2">
    <source>
        <dbReference type="ARBA" id="ARBA00022649"/>
    </source>
</evidence>
<dbReference type="OrthoDB" id="121597at2"/>
<keyword evidence="2" id="KW-1277">Toxin-antitoxin system</keyword>
<evidence type="ECO:0000256" key="1">
    <source>
        <dbReference type="ARBA" id="ARBA00006226"/>
    </source>
</evidence>
<organism evidence="3 4">
    <name type="scientific">Microbulbifer donghaiensis</name>
    <dbReference type="NCBI Taxonomy" id="494016"/>
    <lineage>
        <taxon>Bacteria</taxon>
        <taxon>Pseudomonadati</taxon>
        <taxon>Pseudomonadota</taxon>
        <taxon>Gammaproteobacteria</taxon>
        <taxon>Cellvibrionales</taxon>
        <taxon>Microbulbiferaceae</taxon>
        <taxon>Microbulbifer</taxon>
    </lineage>
</organism>
<dbReference type="Proteomes" id="UP000184170">
    <property type="component" value="Unassembled WGS sequence"/>
</dbReference>
<keyword evidence="4" id="KW-1185">Reference proteome</keyword>
<evidence type="ECO:0000313" key="4">
    <source>
        <dbReference type="Proteomes" id="UP000184170"/>
    </source>
</evidence>
<dbReference type="InterPro" id="IPR035093">
    <property type="entry name" value="RelE/ParE_toxin_dom_sf"/>
</dbReference>
<protein>
    <submittedName>
        <fullName evidence="3">Addiction module toxin, RelE/StbE family</fullName>
    </submittedName>
</protein>
<proteinExistence type="inferred from homology"/>
<accession>A0A1M4XNV2</accession>
<dbReference type="PANTHER" id="PTHR33755">
    <property type="entry name" value="TOXIN PARE1-RELATED"/>
    <property type="match status" value="1"/>
</dbReference>
<name>A0A1M4XNV2_9GAMM</name>
<dbReference type="STRING" id="494016.SAMN04487965_1018"/>
<dbReference type="NCBIfam" id="TIGR02385">
    <property type="entry name" value="RelE_StbE"/>
    <property type="match status" value="1"/>
</dbReference>
<dbReference type="Gene3D" id="3.30.2310.20">
    <property type="entry name" value="RelE-like"/>
    <property type="match status" value="1"/>
</dbReference>